<dbReference type="AlphaFoldDB" id="A0AAU9SPN3"/>
<accession>A0AAU9SPN3</accession>
<dbReference type="InterPro" id="IPR019363">
    <property type="entry name" value="LDAH"/>
</dbReference>
<protein>
    <submittedName>
        <fullName evidence="2">Uncharacterized protein</fullName>
    </submittedName>
</protein>
<reference evidence="2 3" key="1">
    <citation type="submission" date="2022-03" db="EMBL/GenBank/DDBJ databases">
        <authorList>
            <person name="Nunn A."/>
            <person name="Chopra R."/>
            <person name="Nunn A."/>
            <person name="Contreras Garrido A."/>
        </authorList>
    </citation>
    <scope>NUCLEOTIDE SEQUENCE [LARGE SCALE GENOMIC DNA]</scope>
</reference>
<evidence type="ECO:0000256" key="1">
    <source>
        <dbReference type="ARBA" id="ARBA00022801"/>
    </source>
</evidence>
<keyword evidence="3" id="KW-1185">Reference proteome</keyword>
<evidence type="ECO:0000313" key="2">
    <source>
        <dbReference type="EMBL" id="CAH2070502.1"/>
    </source>
</evidence>
<organism evidence="2 3">
    <name type="scientific">Thlaspi arvense</name>
    <name type="common">Field penny-cress</name>
    <dbReference type="NCBI Taxonomy" id="13288"/>
    <lineage>
        <taxon>Eukaryota</taxon>
        <taxon>Viridiplantae</taxon>
        <taxon>Streptophyta</taxon>
        <taxon>Embryophyta</taxon>
        <taxon>Tracheophyta</taxon>
        <taxon>Spermatophyta</taxon>
        <taxon>Magnoliopsida</taxon>
        <taxon>eudicotyledons</taxon>
        <taxon>Gunneridae</taxon>
        <taxon>Pentapetalae</taxon>
        <taxon>rosids</taxon>
        <taxon>malvids</taxon>
        <taxon>Brassicales</taxon>
        <taxon>Brassicaceae</taxon>
        <taxon>Thlaspideae</taxon>
        <taxon>Thlaspi</taxon>
    </lineage>
</organism>
<feature type="non-terminal residue" evidence="2">
    <location>
        <position position="1"/>
    </location>
</feature>
<proteinExistence type="predicted"/>
<dbReference type="Pfam" id="PF10230">
    <property type="entry name" value="LIDHydrolase"/>
    <property type="match status" value="1"/>
</dbReference>
<dbReference type="EMBL" id="OU466862">
    <property type="protein sequence ID" value="CAH2070502.1"/>
    <property type="molecule type" value="Genomic_DNA"/>
</dbReference>
<dbReference type="Proteomes" id="UP000836841">
    <property type="component" value="Chromosome 6"/>
</dbReference>
<dbReference type="PANTHER" id="PTHR13390">
    <property type="entry name" value="LIPASE"/>
    <property type="match status" value="1"/>
</dbReference>
<dbReference type="GO" id="GO:0016298">
    <property type="term" value="F:lipase activity"/>
    <property type="evidence" value="ECO:0007669"/>
    <property type="project" value="InterPro"/>
</dbReference>
<sequence length="202" mass="23266">MLLSSSDRRFDSPNRLLLLFQYHRSLILFSPVLGEGVVSFYNDFLESLQEFLDGNASITAIGQISHTSKDWESGRLFSLQEQIDHKIHFIKQELESVKVPIILEVLGEVLVGSVPKGTQFDARQFDQKLNEVLEGQDEFFTSYNDVHESFDAMGLQENLLRGIYAYGLDVIQQAQSVYREDRNFLLWRLAAARLAHRQNERP</sequence>
<dbReference type="PANTHER" id="PTHR13390:SF0">
    <property type="entry name" value="LIPID DROPLET-ASSOCIATED HYDROLASE"/>
    <property type="match status" value="1"/>
</dbReference>
<name>A0AAU9SPN3_THLAR</name>
<gene>
    <name evidence="2" type="ORF">TAV2_LOCUS21767</name>
</gene>
<dbReference type="GO" id="GO:0005811">
    <property type="term" value="C:lipid droplet"/>
    <property type="evidence" value="ECO:0007669"/>
    <property type="project" value="InterPro"/>
</dbReference>
<dbReference type="GO" id="GO:0019915">
    <property type="term" value="P:lipid storage"/>
    <property type="evidence" value="ECO:0007669"/>
    <property type="project" value="InterPro"/>
</dbReference>
<keyword evidence="1" id="KW-0378">Hydrolase</keyword>
<evidence type="ECO:0000313" key="3">
    <source>
        <dbReference type="Proteomes" id="UP000836841"/>
    </source>
</evidence>